<sequence>MPSEPTTVFPADLPAICAQLGVTRTALTAVLGEAAALSTPIPAGADIPSMRIFREVSRARPGIFIDAVHGTEILQQGADVYVPVSVDYMTEDVASGAGVACTNTFSV</sequence>
<organism evidence="1 2">
    <name type="scientific">Nocardia donostiensis</name>
    <dbReference type="NCBI Taxonomy" id="1538463"/>
    <lineage>
        <taxon>Bacteria</taxon>
        <taxon>Bacillati</taxon>
        <taxon>Actinomycetota</taxon>
        <taxon>Actinomycetes</taxon>
        <taxon>Mycobacteriales</taxon>
        <taxon>Nocardiaceae</taxon>
        <taxon>Nocardia</taxon>
    </lineage>
</organism>
<keyword evidence="2" id="KW-1185">Reference proteome</keyword>
<accession>A0A1V2TA31</accession>
<gene>
    <name evidence="1" type="ORF">B0T46_23545</name>
</gene>
<dbReference type="EMBL" id="MUMY01000026">
    <property type="protein sequence ID" value="ONM46359.1"/>
    <property type="molecule type" value="Genomic_DNA"/>
</dbReference>
<evidence type="ECO:0000313" key="1">
    <source>
        <dbReference type="EMBL" id="ONM46359.1"/>
    </source>
</evidence>
<comment type="caution">
    <text evidence="1">The sequence shown here is derived from an EMBL/GenBank/DDBJ whole genome shotgun (WGS) entry which is preliminary data.</text>
</comment>
<dbReference type="OrthoDB" id="4557139at2"/>
<name>A0A1V2TA31_9NOCA</name>
<dbReference type="STRING" id="1538463.B0T36_03135"/>
<evidence type="ECO:0000313" key="2">
    <source>
        <dbReference type="Proteomes" id="UP000188836"/>
    </source>
</evidence>
<dbReference type="RefSeq" id="WP_077121083.1">
    <property type="nucleotide sequence ID" value="NZ_LOKT01000002.1"/>
</dbReference>
<protein>
    <submittedName>
        <fullName evidence="1">Uncharacterized protein</fullName>
    </submittedName>
</protein>
<dbReference type="AlphaFoldDB" id="A0A1V2TA31"/>
<dbReference type="Proteomes" id="UP000188836">
    <property type="component" value="Unassembled WGS sequence"/>
</dbReference>
<reference evidence="1 2" key="1">
    <citation type="journal article" date="2016" name="Antonie Van Leeuwenhoek">
        <title>Nocardia donostiensis sp. nov., isolated from human respiratory specimens.</title>
        <authorList>
            <person name="Ercibengoa M."/>
            <person name="Bell M."/>
            <person name="Marimon J.M."/>
            <person name="Humrighouse B."/>
            <person name="Klenk H.P."/>
            <person name="Potter G."/>
            <person name="Perez-Trallero E."/>
        </authorList>
    </citation>
    <scope>NUCLEOTIDE SEQUENCE [LARGE SCALE GENOMIC DNA]</scope>
    <source>
        <strain evidence="1 2">X1655</strain>
    </source>
</reference>
<proteinExistence type="predicted"/>